<dbReference type="GO" id="GO:0005634">
    <property type="term" value="C:nucleus"/>
    <property type="evidence" value="ECO:0007669"/>
    <property type="project" value="TreeGrafter"/>
</dbReference>
<dbReference type="PANTHER" id="PTHR42748:SF26">
    <property type="entry name" value="NMRA-LIKE DOMAIN-CONTAINING PROTEIN"/>
    <property type="match status" value="1"/>
</dbReference>
<dbReference type="AlphaFoldDB" id="A0A7C8MU46"/>
<name>A0A7C8MU46_9PEZI</name>
<evidence type="ECO:0000313" key="4">
    <source>
        <dbReference type="EMBL" id="KAF2968407.1"/>
    </source>
</evidence>
<reference evidence="4 5" key="1">
    <citation type="submission" date="2019-12" db="EMBL/GenBank/DDBJ databases">
        <title>Draft genome sequence of the ascomycete Xylaria multiplex DSM 110363.</title>
        <authorList>
            <person name="Buettner E."/>
            <person name="Kellner H."/>
        </authorList>
    </citation>
    <scope>NUCLEOTIDE SEQUENCE [LARGE SCALE GENOMIC DNA]</scope>
    <source>
        <strain evidence="4 5">DSM 110363</strain>
    </source>
</reference>
<dbReference type="InParanoid" id="A0A7C8MU46"/>
<comment type="similarity">
    <text evidence="1">Belongs to the NmrA-type oxidoreductase family.</text>
</comment>
<dbReference type="Gene3D" id="3.40.50.720">
    <property type="entry name" value="NAD(P)-binding Rossmann-like Domain"/>
    <property type="match status" value="1"/>
</dbReference>
<dbReference type="Pfam" id="PF05368">
    <property type="entry name" value="NmrA"/>
    <property type="match status" value="1"/>
</dbReference>
<evidence type="ECO:0000256" key="1">
    <source>
        <dbReference type="ARBA" id="ARBA00006328"/>
    </source>
</evidence>
<dbReference type="PANTHER" id="PTHR42748">
    <property type="entry name" value="NITROGEN METABOLITE REPRESSION PROTEIN NMRA FAMILY MEMBER"/>
    <property type="match status" value="1"/>
</dbReference>
<evidence type="ECO:0000313" key="5">
    <source>
        <dbReference type="Proteomes" id="UP000481858"/>
    </source>
</evidence>
<dbReference type="CDD" id="cd05251">
    <property type="entry name" value="NmrA_like_SDR_a"/>
    <property type="match status" value="1"/>
</dbReference>
<dbReference type="SUPFAM" id="SSF51735">
    <property type="entry name" value="NAD(P)-binding Rossmann-fold domains"/>
    <property type="match status" value="1"/>
</dbReference>
<evidence type="ECO:0000256" key="2">
    <source>
        <dbReference type="ARBA" id="ARBA00022857"/>
    </source>
</evidence>
<comment type="caution">
    <text evidence="4">The sequence shown here is derived from an EMBL/GenBank/DDBJ whole genome shotgun (WGS) entry which is preliminary data.</text>
</comment>
<dbReference type="InterPro" id="IPR051164">
    <property type="entry name" value="NmrA-like_oxidored"/>
</dbReference>
<proteinExistence type="inferred from homology"/>
<accession>A0A7C8MU46</accession>
<protein>
    <recommendedName>
        <fullName evidence="3">NmrA-like domain-containing protein</fullName>
    </recommendedName>
</protein>
<evidence type="ECO:0000259" key="3">
    <source>
        <dbReference type="Pfam" id="PF05368"/>
    </source>
</evidence>
<organism evidence="4 5">
    <name type="scientific">Xylaria multiplex</name>
    <dbReference type="NCBI Taxonomy" id="323545"/>
    <lineage>
        <taxon>Eukaryota</taxon>
        <taxon>Fungi</taxon>
        <taxon>Dikarya</taxon>
        <taxon>Ascomycota</taxon>
        <taxon>Pezizomycotina</taxon>
        <taxon>Sordariomycetes</taxon>
        <taxon>Xylariomycetidae</taxon>
        <taxon>Xylariales</taxon>
        <taxon>Xylariaceae</taxon>
        <taxon>Xylaria</taxon>
    </lineage>
</organism>
<gene>
    <name evidence="4" type="ORF">GQX73_g5178</name>
</gene>
<feature type="domain" description="NmrA-like" evidence="3">
    <location>
        <begin position="3"/>
        <end position="313"/>
    </location>
</feature>
<dbReference type="InterPro" id="IPR036291">
    <property type="entry name" value="NAD(P)-bd_dom_sf"/>
</dbReference>
<dbReference type="OrthoDB" id="3358371at2759"/>
<dbReference type="EMBL" id="WUBL01000051">
    <property type="protein sequence ID" value="KAF2968407.1"/>
    <property type="molecule type" value="Genomic_DNA"/>
</dbReference>
<keyword evidence="2" id="KW-0521">NADP</keyword>
<sequence length="348" mass="38693">MPKLICVIGVTGNQGGSVAQRFLKDPNFKVRGLTRDPASEKARQLAAQGIEIVQAELNDVESLVDAFKGANLIFSVTQYWEPFFRPNCRQEAEAQGISCRKYAYDVEYQQGRNIADAAATTVDSLESNGFLVSTLSHAGKCSRGAIKEAYHFDSKADVFPTYVNERYPELAAKMSCIQTGFYMTSYRILPTSWYAKQPDGSYRISFTMGPDRLVPHLDVNTDMGNFVYAVAQRPPGGHYIAEGETCSWSEVARQWSEITSQKASYEQISEAELIAITPDAEYGKEVSDMFTYSDDPGFDGGMDMMRAADLRKASAGIECPMTSLEDFMRREDWSSVLAQAEPKLAKHN</sequence>
<dbReference type="Gene3D" id="3.90.25.10">
    <property type="entry name" value="UDP-galactose 4-epimerase, domain 1"/>
    <property type="match status" value="1"/>
</dbReference>
<keyword evidence="5" id="KW-1185">Reference proteome</keyword>
<dbReference type="Proteomes" id="UP000481858">
    <property type="component" value="Unassembled WGS sequence"/>
</dbReference>
<dbReference type="InterPro" id="IPR008030">
    <property type="entry name" value="NmrA-like"/>
</dbReference>